<feature type="transmembrane region" description="Helical" evidence="1">
    <location>
        <begin position="128"/>
        <end position="146"/>
    </location>
</feature>
<keyword evidence="3" id="KW-1185">Reference proteome</keyword>
<dbReference type="PANTHER" id="PTHR35283:SF3">
    <property type="entry name" value="T12C22.21 PROTEIN"/>
    <property type="match status" value="1"/>
</dbReference>
<protein>
    <recommendedName>
        <fullName evidence="4">DUF3054 domain-containing protein</fullName>
    </recommendedName>
</protein>
<dbReference type="Proteomes" id="UP001314263">
    <property type="component" value="Unassembled WGS sequence"/>
</dbReference>
<evidence type="ECO:0000313" key="2">
    <source>
        <dbReference type="EMBL" id="CAK0753841.1"/>
    </source>
</evidence>
<dbReference type="InterPro" id="IPR021414">
    <property type="entry name" value="DUF3054"/>
</dbReference>
<accession>A0AAV1HWD1</accession>
<proteinExistence type="predicted"/>
<feature type="transmembrane region" description="Helical" evidence="1">
    <location>
        <begin position="89"/>
        <end position="108"/>
    </location>
</feature>
<keyword evidence="1" id="KW-1133">Transmembrane helix</keyword>
<dbReference type="PANTHER" id="PTHR35283">
    <property type="entry name" value="T12C22.21 PROTEIN"/>
    <property type="match status" value="1"/>
</dbReference>
<name>A0AAV1HWD1_9CHLO</name>
<keyword evidence="1" id="KW-0472">Membrane</keyword>
<dbReference type="AlphaFoldDB" id="A0AAV1HWD1"/>
<organism evidence="2 3">
    <name type="scientific">Coccomyxa viridis</name>
    <dbReference type="NCBI Taxonomy" id="1274662"/>
    <lineage>
        <taxon>Eukaryota</taxon>
        <taxon>Viridiplantae</taxon>
        <taxon>Chlorophyta</taxon>
        <taxon>core chlorophytes</taxon>
        <taxon>Trebouxiophyceae</taxon>
        <taxon>Trebouxiophyceae incertae sedis</taxon>
        <taxon>Coccomyxaceae</taxon>
        <taxon>Coccomyxa</taxon>
    </lineage>
</organism>
<feature type="transmembrane region" description="Helical" evidence="1">
    <location>
        <begin position="158"/>
        <end position="174"/>
    </location>
</feature>
<evidence type="ECO:0000256" key="1">
    <source>
        <dbReference type="SAM" id="Phobius"/>
    </source>
</evidence>
<dbReference type="Pfam" id="PF11255">
    <property type="entry name" value="DUF3054"/>
    <property type="match status" value="1"/>
</dbReference>
<reference evidence="2 3" key="1">
    <citation type="submission" date="2023-10" db="EMBL/GenBank/DDBJ databases">
        <authorList>
            <person name="Maclean D."/>
            <person name="Macfadyen A."/>
        </authorList>
    </citation>
    <scope>NUCLEOTIDE SEQUENCE [LARGE SCALE GENOMIC DNA]</scope>
</reference>
<evidence type="ECO:0000313" key="3">
    <source>
        <dbReference type="Proteomes" id="UP001314263"/>
    </source>
</evidence>
<dbReference type="EMBL" id="CAUYUE010000003">
    <property type="protein sequence ID" value="CAK0753841.1"/>
    <property type="molecule type" value="Genomic_DNA"/>
</dbReference>
<comment type="caution">
    <text evidence="2">The sequence shown here is derived from an EMBL/GenBank/DDBJ whole genome shotgun (WGS) entry which is preliminary data.</text>
</comment>
<gene>
    <name evidence="2" type="ORF">CVIRNUC_002251</name>
</gene>
<evidence type="ECO:0008006" key="4">
    <source>
        <dbReference type="Google" id="ProtNLM"/>
    </source>
</evidence>
<keyword evidence="1" id="KW-0812">Transmembrane</keyword>
<sequence>MRILKAKAASIREESQPKGVRLQLLKAKKLGQQLERIERLGDEAWAGVAAVDRGDDSVGLLGRKALLVGGDALALLAFAAVGRRNHGESLNIGSIFSVAWPFLAGWYGSASLLGGYSAPATGSRARPAALVALKTWALALPVAIGLRSVSRGYIPDKAFIIVSLAVTAFMLIGWRTGLAALTKSGHASQDPAAQRRNKKGNPLEFLQLLTSLTKRW</sequence>